<dbReference type="Proteomes" id="UP001286313">
    <property type="component" value="Unassembled WGS sequence"/>
</dbReference>
<comment type="caution">
    <text evidence="2">The sequence shown here is derived from an EMBL/GenBank/DDBJ whole genome shotgun (WGS) entry which is preliminary data.</text>
</comment>
<feature type="compositionally biased region" description="Acidic residues" evidence="1">
    <location>
        <begin position="163"/>
        <end position="183"/>
    </location>
</feature>
<keyword evidence="3" id="KW-1185">Reference proteome</keyword>
<dbReference type="EMBL" id="JAWQEG010000588">
    <property type="protein sequence ID" value="KAK3888065.1"/>
    <property type="molecule type" value="Genomic_DNA"/>
</dbReference>
<evidence type="ECO:0000313" key="3">
    <source>
        <dbReference type="Proteomes" id="UP001286313"/>
    </source>
</evidence>
<feature type="compositionally biased region" description="Basic and acidic residues" evidence="1">
    <location>
        <begin position="150"/>
        <end position="162"/>
    </location>
</feature>
<sequence length="183" mass="20766">MCTISEESRTDLSNLLENAPAQPKDIKEYIEVHTIFHEQLKAYNRFLKEKLQSLEPDCREILDLGAFSIRRTSNNYARTAVDMCLEQTVNRNASSPLKEVPLSLAHSDGSPLKTEKSALLRLRETQLDNSLSTESNGLMGAQCHWPSSKTCDETQVDKSMDSDHDDLDEQWTEDESESETDIE</sequence>
<evidence type="ECO:0000256" key="1">
    <source>
        <dbReference type="SAM" id="MobiDB-lite"/>
    </source>
</evidence>
<name>A0AAE1GA59_PETCI</name>
<accession>A0AAE1GA59</accession>
<gene>
    <name evidence="2" type="ORF">Pcinc_007855</name>
</gene>
<organism evidence="2 3">
    <name type="scientific">Petrolisthes cinctipes</name>
    <name type="common">Flat porcelain crab</name>
    <dbReference type="NCBI Taxonomy" id="88211"/>
    <lineage>
        <taxon>Eukaryota</taxon>
        <taxon>Metazoa</taxon>
        <taxon>Ecdysozoa</taxon>
        <taxon>Arthropoda</taxon>
        <taxon>Crustacea</taxon>
        <taxon>Multicrustacea</taxon>
        <taxon>Malacostraca</taxon>
        <taxon>Eumalacostraca</taxon>
        <taxon>Eucarida</taxon>
        <taxon>Decapoda</taxon>
        <taxon>Pleocyemata</taxon>
        <taxon>Anomura</taxon>
        <taxon>Galatheoidea</taxon>
        <taxon>Porcellanidae</taxon>
        <taxon>Petrolisthes</taxon>
    </lineage>
</organism>
<feature type="region of interest" description="Disordered" evidence="1">
    <location>
        <begin position="131"/>
        <end position="183"/>
    </location>
</feature>
<dbReference type="AlphaFoldDB" id="A0AAE1GA59"/>
<evidence type="ECO:0000313" key="2">
    <source>
        <dbReference type="EMBL" id="KAK3888065.1"/>
    </source>
</evidence>
<reference evidence="2" key="1">
    <citation type="submission" date="2023-10" db="EMBL/GenBank/DDBJ databases">
        <title>Genome assemblies of two species of porcelain crab, Petrolisthes cinctipes and Petrolisthes manimaculis (Anomura: Porcellanidae).</title>
        <authorList>
            <person name="Angst P."/>
        </authorList>
    </citation>
    <scope>NUCLEOTIDE SEQUENCE</scope>
    <source>
        <strain evidence="2">PB745_01</strain>
        <tissue evidence="2">Gill</tissue>
    </source>
</reference>
<proteinExistence type="predicted"/>
<protein>
    <submittedName>
        <fullName evidence="2">Uncharacterized protein</fullName>
    </submittedName>
</protein>